<dbReference type="PaxDb" id="3218-PP1S61_78V6.1"/>
<feature type="compositionally biased region" description="Basic and acidic residues" evidence="2">
    <location>
        <begin position="203"/>
        <end position="216"/>
    </location>
</feature>
<gene>
    <name evidence="5" type="primary">LOC112288788</name>
    <name evidence="4" type="ORF">PHYPA_014797</name>
</gene>
<reference evidence="5" key="3">
    <citation type="submission" date="2020-12" db="UniProtKB">
        <authorList>
            <consortium name="EnsemblPlants"/>
        </authorList>
    </citation>
    <scope>IDENTIFICATION</scope>
</reference>
<dbReference type="STRING" id="3218.A0A2K1JU47"/>
<dbReference type="RefSeq" id="XP_024389119.1">
    <property type="nucleotide sequence ID" value="XM_024533351.2"/>
</dbReference>
<dbReference type="EMBL" id="ABEU02000011">
    <property type="protein sequence ID" value="PNR45026.1"/>
    <property type="molecule type" value="Genomic_DNA"/>
</dbReference>
<evidence type="ECO:0000313" key="4">
    <source>
        <dbReference type="EMBL" id="PNR45026.1"/>
    </source>
</evidence>
<feature type="compositionally biased region" description="Low complexity" evidence="2">
    <location>
        <begin position="876"/>
        <end position="889"/>
    </location>
</feature>
<feature type="compositionally biased region" description="Polar residues" evidence="2">
    <location>
        <begin position="801"/>
        <end position="840"/>
    </location>
</feature>
<dbReference type="OrthoDB" id="71500at2759"/>
<feature type="region of interest" description="Disordered" evidence="2">
    <location>
        <begin position="562"/>
        <end position="593"/>
    </location>
</feature>
<feature type="region of interest" description="Disordered" evidence="2">
    <location>
        <begin position="777"/>
        <end position="852"/>
    </location>
</feature>
<feature type="region of interest" description="Disordered" evidence="2">
    <location>
        <begin position="667"/>
        <end position="727"/>
    </location>
</feature>
<organism evidence="4">
    <name type="scientific">Physcomitrium patens</name>
    <name type="common">Spreading-leaved earth moss</name>
    <name type="synonym">Physcomitrella patens</name>
    <dbReference type="NCBI Taxonomy" id="3218"/>
    <lineage>
        <taxon>Eukaryota</taxon>
        <taxon>Viridiplantae</taxon>
        <taxon>Streptophyta</taxon>
        <taxon>Embryophyta</taxon>
        <taxon>Bryophyta</taxon>
        <taxon>Bryophytina</taxon>
        <taxon>Bryopsida</taxon>
        <taxon>Funariidae</taxon>
        <taxon>Funariales</taxon>
        <taxon>Funariaceae</taxon>
        <taxon>Physcomitrium</taxon>
    </lineage>
</organism>
<feature type="compositionally biased region" description="Basic and acidic residues" evidence="2">
    <location>
        <begin position="1139"/>
        <end position="1160"/>
    </location>
</feature>
<feature type="compositionally biased region" description="Low complexity" evidence="2">
    <location>
        <begin position="574"/>
        <end position="585"/>
    </location>
</feature>
<dbReference type="Gramene" id="Pp3c11_9170V3.2">
    <property type="protein sequence ID" value="Pp3c11_9170V3.2"/>
    <property type="gene ID" value="Pp3c11_9170"/>
</dbReference>
<feature type="region of interest" description="Disordered" evidence="2">
    <location>
        <begin position="190"/>
        <end position="216"/>
    </location>
</feature>
<evidence type="ECO:0000256" key="1">
    <source>
        <dbReference type="SAM" id="Coils"/>
    </source>
</evidence>
<dbReference type="Proteomes" id="UP000006727">
    <property type="component" value="Chromosome 11"/>
</dbReference>
<feature type="compositionally biased region" description="Low complexity" evidence="2">
    <location>
        <begin position="113"/>
        <end position="128"/>
    </location>
</feature>
<dbReference type="RefSeq" id="XP_024389118.1">
    <property type="nucleotide sequence ID" value="XM_024533350.2"/>
</dbReference>
<evidence type="ECO:0000313" key="5">
    <source>
        <dbReference type="EnsemblPlants" id="Pp3c11_9170V3.1"/>
    </source>
</evidence>
<dbReference type="Gramene" id="Pp3c11_9170V3.5">
    <property type="protein sequence ID" value="Pp3c11_9170V3.5"/>
    <property type="gene ID" value="Pp3c11_9170"/>
</dbReference>
<name>A0A2K1JU47_PHYPA</name>
<dbReference type="EnsemblPlants" id="Pp3c11_9170V3.1">
    <property type="protein sequence ID" value="Pp3c11_9170V3.1"/>
    <property type="gene ID" value="Pp3c11_9170"/>
</dbReference>
<dbReference type="RefSeq" id="XP_024389120.1">
    <property type="nucleotide sequence ID" value="XM_024533352.2"/>
</dbReference>
<dbReference type="KEGG" id="ppp:112288788"/>
<feature type="compositionally biased region" description="Basic and acidic residues" evidence="2">
    <location>
        <begin position="841"/>
        <end position="852"/>
    </location>
</feature>
<feature type="region of interest" description="Disordered" evidence="2">
    <location>
        <begin position="1139"/>
        <end position="1202"/>
    </location>
</feature>
<reference evidence="4 6" key="1">
    <citation type="journal article" date="2008" name="Science">
        <title>The Physcomitrella genome reveals evolutionary insights into the conquest of land by plants.</title>
        <authorList>
            <person name="Rensing S."/>
            <person name="Lang D."/>
            <person name="Zimmer A."/>
            <person name="Terry A."/>
            <person name="Salamov A."/>
            <person name="Shapiro H."/>
            <person name="Nishiyama T."/>
            <person name="Perroud P.-F."/>
            <person name="Lindquist E."/>
            <person name="Kamisugi Y."/>
            <person name="Tanahashi T."/>
            <person name="Sakakibara K."/>
            <person name="Fujita T."/>
            <person name="Oishi K."/>
            <person name="Shin-I T."/>
            <person name="Kuroki Y."/>
            <person name="Toyoda A."/>
            <person name="Suzuki Y."/>
            <person name="Hashimoto A."/>
            <person name="Yamaguchi K."/>
            <person name="Sugano A."/>
            <person name="Kohara Y."/>
            <person name="Fujiyama A."/>
            <person name="Anterola A."/>
            <person name="Aoki S."/>
            <person name="Ashton N."/>
            <person name="Barbazuk W.B."/>
            <person name="Barker E."/>
            <person name="Bennetzen J."/>
            <person name="Bezanilla M."/>
            <person name="Blankenship R."/>
            <person name="Cho S.H."/>
            <person name="Dutcher S."/>
            <person name="Estelle M."/>
            <person name="Fawcett J.A."/>
            <person name="Gundlach H."/>
            <person name="Hanada K."/>
            <person name="Heyl A."/>
            <person name="Hicks K.A."/>
            <person name="Hugh J."/>
            <person name="Lohr M."/>
            <person name="Mayer K."/>
            <person name="Melkozernov A."/>
            <person name="Murata T."/>
            <person name="Nelson D."/>
            <person name="Pils B."/>
            <person name="Prigge M."/>
            <person name="Reiss B."/>
            <person name="Renner T."/>
            <person name="Rombauts S."/>
            <person name="Rushton P."/>
            <person name="Sanderfoot A."/>
            <person name="Schween G."/>
            <person name="Shiu S.-H."/>
            <person name="Stueber K."/>
            <person name="Theodoulou F.L."/>
            <person name="Tu H."/>
            <person name="Van de Peer Y."/>
            <person name="Verrier P.J."/>
            <person name="Waters E."/>
            <person name="Wood A."/>
            <person name="Yang L."/>
            <person name="Cove D."/>
            <person name="Cuming A."/>
            <person name="Hasebe M."/>
            <person name="Lucas S."/>
            <person name="Mishler D.B."/>
            <person name="Reski R."/>
            <person name="Grigoriev I."/>
            <person name="Quatrano R.S."/>
            <person name="Boore J.L."/>
        </authorList>
    </citation>
    <scope>NUCLEOTIDE SEQUENCE [LARGE SCALE GENOMIC DNA]</scope>
    <source>
        <strain evidence="5 6">cv. Gransden 2004</strain>
    </source>
</reference>
<feature type="region of interest" description="Disordered" evidence="2">
    <location>
        <begin position="1518"/>
        <end position="1540"/>
    </location>
</feature>
<dbReference type="Gramene" id="Pp3c11_9170V3.1">
    <property type="protein sequence ID" value="Pp3c11_9170V3.1"/>
    <property type="gene ID" value="Pp3c11_9170"/>
</dbReference>
<feature type="region of interest" description="Disordered" evidence="2">
    <location>
        <begin position="1063"/>
        <end position="1088"/>
    </location>
</feature>
<feature type="domain" description="S phase cyclin A-associated protein in the endoplasmic reticulum N-terminal" evidence="3">
    <location>
        <begin position="502"/>
        <end position="576"/>
    </location>
</feature>
<feature type="coiled-coil region" evidence="1">
    <location>
        <begin position="924"/>
        <end position="951"/>
    </location>
</feature>
<dbReference type="RefSeq" id="XP_024389117.1">
    <property type="nucleotide sequence ID" value="XM_024533349.2"/>
</dbReference>
<keyword evidence="6" id="KW-1185">Reference proteome</keyword>
<feature type="region of interest" description="Disordered" evidence="2">
    <location>
        <begin position="629"/>
        <end position="649"/>
    </location>
</feature>
<feature type="compositionally biased region" description="Polar residues" evidence="2">
    <location>
        <begin position="777"/>
        <end position="790"/>
    </location>
</feature>
<dbReference type="InterPro" id="IPR032446">
    <property type="entry name" value="SCAPER_N"/>
</dbReference>
<feature type="compositionally biased region" description="Basic and acidic residues" evidence="2">
    <location>
        <begin position="890"/>
        <end position="924"/>
    </location>
</feature>
<feature type="compositionally biased region" description="Basic and acidic residues" evidence="2">
    <location>
        <begin position="700"/>
        <end position="725"/>
    </location>
</feature>
<dbReference type="EnsemblPlants" id="Pp3c11_9170V3.2">
    <property type="protein sequence ID" value="Pp3c11_9170V3.2"/>
    <property type="gene ID" value="Pp3c11_9170"/>
</dbReference>
<dbReference type="RefSeq" id="XP_024389121.1">
    <property type="nucleotide sequence ID" value="XM_024533353.2"/>
</dbReference>
<feature type="region of interest" description="Disordered" evidence="2">
    <location>
        <begin position="875"/>
        <end position="924"/>
    </location>
</feature>
<evidence type="ECO:0000256" key="2">
    <source>
        <dbReference type="SAM" id="MobiDB-lite"/>
    </source>
</evidence>
<accession>A0A2K1JU47</accession>
<feature type="compositionally biased region" description="Low complexity" evidence="2">
    <location>
        <begin position="1814"/>
        <end position="1823"/>
    </location>
</feature>
<feature type="region of interest" description="Disordered" evidence="2">
    <location>
        <begin position="149"/>
        <end position="173"/>
    </location>
</feature>
<sequence length="1979" mass="217640">MGTPEFFIMEEKTTGSDVILEPLVVPEFVILSESSPVQEADLGLQRRFDLAFGEVKYFKPDLVVSKPSAPSLDISVRSESAIPKRCNCTQSHEESCKNCSFPEMLGSEQSQVTASSLNSSGGNGLTASEGDESCIPAISVAENVIDKILPGEDGRNIPTPDTPGCGGSTSSSEMKEVGLAMNDDSTYLSTSLDSSNLATPTGESREIPKSSLTKEKSLTEDLTETLNHNEGGVSKSMIVAVNSKRKFQHLSNSEFCSNSGSPKSREMSGAQLRIFVDGDERDVTNDAAEERRKSLINAAIAADLPKFKWGDLDMEDLENMQAVSKNGANVDSRSLVAYKEFHEDVRLDAGFDSQESASPGVEQELRGLEFSGGIKEQRSVCPVGQQIDFPGFVVPLADLQEEVAVAAPVQTSTQKMNPADLKESVEGAFQDVEVYNSDTPGLGERVSAAEVPELNEQALKDGIRNVEESSDNAMALVPVTDEASCENYIPDSAGGAEAGEGKERFRQRLWCYLFENMNRAIDELYFLCELESDVEQIKEALLVLDEAGLDFKDLKARVEGFDRVNKGPGLPRPASAASTSSSVSSKGDPQQRRPHAIAWEVRRMACSQEQADLLSSSLEAFKRVHGSLQFGSSQGRRRDTSQLLSPESEKLAHSEYVKLKESVAASREIPVPSSKEIPPRAKDSVVTFKNTTPKPNEVPPNRRDASLKSNDDTPNCRDVPSKSKEVVSSIKELPAKVKDGIISKITDTKLRENQNSRFLSKSLNIGPPRADRRQAYTSENLSSARATASPKQKESLRRKGSSISDSELLTNRSIDSASKRSAPSTSIDRFMSPTASSEQRASSREKQLSVEKGAKTALEAWKEKRNWEDILSTPLSRSSRVSRSPGPGRKSTERVRVLHDKLMSPERKKRSPLETKKEVDGKQARATRIRMELENEKVQRLQKTTEKLTRVSEWQAVRSNKLRGGMHARQQRGESRHEAHLAQIARRASDESSKVSEVRFITSLNEENKKLVLQQKLLDSESRRAERLQSLKLKQKEDIAKEEAAQERRRQLEAERLQRIAEVQRRKDEAKARREEERKAASAAREARAVEHVRKKEAWAKAQQEEAELLGQRLSERLRESSLRRKIYLEQIRERAMMDFDKQDKRSRETLSEFSGRTRDQGSPFGRRTSSREKSSPYQILENESERDTPLGRGPTGGKRQAGVGLISLVGDRDNVYLQVIKKRVKRIRQRLTSRKTEFNEPPSGIEGHGLGTATVAGGARSKIGRWMQELGRLQAMRKPGSLTSSGLIISEIIKYLEEREPELHAARQQGLVDYIATALPASHSSKPEASAFTVALLRLLMVVLSLPANRSYFIARNLLPPLIPMLSTALENFSTSDSVNNQGVLSPVTCSQTKEVPAFSSENQSASVLILKEESMSQEEKSEVMQAALEGLLWVVLAIIGHSCVDDHLIQMQEDLAELVVACEVLHKLKNLFALFDRPQMEGAAIPGPVLLGLRLLETLTGPRGKALTAAHEAPVNIVGRSPQPPPEAESGQEDAGAQKLDGVREECVNENSCVLGSFGASDETKVEKPEAKTNDLAAVSSTIPQMDEKNQKNLNRSTKFLLEAIEETGLVGLPSLLTAVLLQANPRATPEQAATALPSNFEEVATSVLRVLNNVARLDLSLVQNMLALPDLRMEFFHLVSFLLSHCTCKWKSTTDQVAALLMETLLLLGYAALLHPGNQAVLRWGKSPTILHKMCDLPFAFFSDPKLTPILIGTLLSVCYGSERNREVVQQELSMDLLLGFLKNLKQPPIPAPAPDMRSEDDETSVKSKPKSASEPESAPTTARGRTRHKSLSDAFFPSPKKPNRLLTKSSLNLSSSMSMVSSDGDSISKEFKSGNSSFRNMSGRVAPITESQTAAKRSKGAASGFPSPSLSIRSMNLSQTQTTPVTNVASQDVSALSSTSPAVLSLRNRFPQNLWSYAEDFFSTSPCVENVLNST</sequence>
<reference evidence="4 6" key="2">
    <citation type="journal article" date="2018" name="Plant J.">
        <title>The Physcomitrella patens chromosome-scale assembly reveals moss genome structure and evolution.</title>
        <authorList>
            <person name="Lang D."/>
            <person name="Ullrich K.K."/>
            <person name="Murat F."/>
            <person name="Fuchs J."/>
            <person name="Jenkins J."/>
            <person name="Haas F.B."/>
            <person name="Piednoel M."/>
            <person name="Gundlach H."/>
            <person name="Van Bel M."/>
            <person name="Meyberg R."/>
            <person name="Vives C."/>
            <person name="Morata J."/>
            <person name="Symeonidi A."/>
            <person name="Hiss M."/>
            <person name="Muchero W."/>
            <person name="Kamisugi Y."/>
            <person name="Saleh O."/>
            <person name="Blanc G."/>
            <person name="Decker E.L."/>
            <person name="van Gessel N."/>
            <person name="Grimwood J."/>
            <person name="Hayes R.D."/>
            <person name="Graham S.W."/>
            <person name="Gunter L.E."/>
            <person name="McDaniel S.F."/>
            <person name="Hoernstein S.N.W."/>
            <person name="Larsson A."/>
            <person name="Li F.W."/>
            <person name="Perroud P.F."/>
            <person name="Phillips J."/>
            <person name="Ranjan P."/>
            <person name="Rokshar D.S."/>
            <person name="Rothfels C.J."/>
            <person name="Schneider L."/>
            <person name="Shu S."/>
            <person name="Stevenson D.W."/>
            <person name="Thummler F."/>
            <person name="Tillich M."/>
            <person name="Villarreal Aguilar J.C."/>
            <person name="Widiez T."/>
            <person name="Wong G.K."/>
            <person name="Wymore A."/>
            <person name="Zhang Y."/>
            <person name="Zimmer A.D."/>
            <person name="Quatrano R.S."/>
            <person name="Mayer K.F.X."/>
            <person name="Goodstein D."/>
            <person name="Casacuberta J.M."/>
            <person name="Vandepoele K."/>
            <person name="Reski R."/>
            <person name="Cuming A.C."/>
            <person name="Tuskan G.A."/>
            <person name="Maumus F."/>
            <person name="Salse J."/>
            <person name="Schmutz J."/>
            <person name="Rensing S.A."/>
        </authorList>
    </citation>
    <scope>NUCLEOTIDE SEQUENCE [LARGE SCALE GENOMIC DNA]</scope>
    <source>
        <strain evidence="5 6">cv. Gransden 2004</strain>
    </source>
</reference>
<proteinExistence type="predicted"/>
<dbReference type="GeneID" id="112288788"/>
<dbReference type="PANTHER" id="PTHR31434">
    <property type="entry name" value="S PHASE CYCLIN A-ASSOCIATED PROTEIN IN THE ENDOPLASMIC RETICULUM"/>
    <property type="match status" value="1"/>
</dbReference>
<protein>
    <recommendedName>
        <fullName evidence="3">S phase cyclin A-associated protein in the endoplasmic reticulum N-terminal domain-containing protein</fullName>
    </recommendedName>
</protein>
<feature type="region of interest" description="Disordered" evidence="2">
    <location>
        <begin position="1792"/>
        <end position="1850"/>
    </location>
</feature>
<feature type="region of interest" description="Disordered" evidence="2">
    <location>
        <begin position="111"/>
        <end position="130"/>
    </location>
</feature>
<dbReference type="Pfam" id="PF16501">
    <property type="entry name" value="SCAPER_N"/>
    <property type="match status" value="1"/>
</dbReference>
<dbReference type="EnsemblPlants" id="Pp3c11_9170V3.5">
    <property type="protein sequence ID" value="Pp3c11_9170V3.5"/>
    <property type="gene ID" value="Pp3c11_9170"/>
</dbReference>
<dbReference type="PANTHER" id="PTHR31434:SF2">
    <property type="entry name" value="S PHASE CYCLIN A-ASSOCIATED PROTEIN IN THE ENDOPLASMIC RETICULUM"/>
    <property type="match status" value="1"/>
</dbReference>
<keyword evidence="1" id="KW-0175">Coiled coil</keyword>
<evidence type="ECO:0000313" key="6">
    <source>
        <dbReference type="Proteomes" id="UP000006727"/>
    </source>
</evidence>
<evidence type="ECO:0000259" key="3">
    <source>
        <dbReference type="Pfam" id="PF16501"/>
    </source>
</evidence>